<dbReference type="Gene3D" id="3.30.160.60">
    <property type="entry name" value="Classic Zinc Finger"/>
    <property type="match status" value="1"/>
</dbReference>
<dbReference type="Pfam" id="PF00643">
    <property type="entry name" value="zf-B_box"/>
    <property type="match status" value="1"/>
</dbReference>
<dbReference type="PRINTS" id="PR01407">
    <property type="entry name" value="BUTYPHLNCDUF"/>
</dbReference>
<dbReference type="InterPro" id="IPR058030">
    <property type="entry name" value="TRIM8/14/16/25/29/45/65_CC"/>
</dbReference>
<name>A0A8B9HC58_ASTMX</name>
<dbReference type="Proteomes" id="UP000694621">
    <property type="component" value="Unplaced"/>
</dbReference>
<feature type="coiled-coil region" evidence="7">
    <location>
        <begin position="255"/>
        <end position="289"/>
    </location>
</feature>
<dbReference type="SMART" id="SM00449">
    <property type="entry name" value="SPRY"/>
    <property type="match status" value="1"/>
</dbReference>
<feature type="domain" description="B30.2/SPRY" evidence="10">
    <location>
        <begin position="355"/>
        <end position="547"/>
    </location>
</feature>
<dbReference type="GeneID" id="103028206"/>
<dbReference type="PANTHER" id="PTHR25465:SF5">
    <property type="entry name" value="E3 UBIQUITIN_ISG15 LIGASE TRIM25-RELATED"/>
    <property type="match status" value="1"/>
</dbReference>
<evidence type="ECO:0000259" key="8">
    <source>
        <dbReference type="PROSITE" id="PS50089"/>
    </source>
</evidence>
<evidence type="ECO:0000313" key="11">
    <source>
        <dbReference type="Ensembl" id="ENSAMXP00005010049.1"/>
    </source>
</evidence>
<dbReference type="PANTHER" id="PTHR25465">
    <property type="entry name" value="B-BOX DOMAIN CONTAINING"/>
    <property type="match status" value="1"/>
</dbReference>
<evidence type="ECO:0000259" key="9">
    <source>
        <dbReference type="PROSITE" id="PS50119"/>
    </source>
</evidence>
<keyword evidence="1" id="KW-0399">Innate immunity</keyword>
<dbReference type="Pfam" id="PF00622">
    <property type="entry name" value="SPRY"/>
    <property type="match status" value="1"/>
</dbReference>
<keyword evidence="7" id="KW-0175">Coiled coil</keyword>
<dbReference type="CDD" id="cd16040">
    <property type="entry name" value="SPRY_PRY_SNTX"/>
    <property type="match status" value="1"/>
</dbReference>
<evidence type="ECO:0000259" key="10">
    <source>
        <dbReference type="PROSITE" id="PS50188"/>
    </source>
</evidence>
<feature type="domain" description="RING-type" evidence="8">
    <location>
        <begin position="13"/>
        <end position="56"/>
    </location>
</feature>
<dbReference type="KEGG" id="amex:103028206"/>
<dbReference type="GO" id="GO:0005737">
    <property type="term" value="C:cytoplasm"/>
    <property type="evidence" value="ECO:0007669"/>
    <property type="project" value="UniProtKB-ARBA"/>
</dbReference>
<evidence type="ECO:0000256" key="1">
    <source>
        <dbReference type="ARBA" id="ARBA00022588"/>
    </source>
</evidence>
<dbReference type="InterPro" id="IPR051051">
    <property type="entry name" value="E3_ubiq-ligase_TRIM/RNF"/>
</dbReference>
<dbReference type="PROSITE" id="PS00518">
    <property type="entry name" value="ZF_RING_1"/>
    <property type="match status" value="1"/>
</dbReference>
<dbReference type="Gene3D" id="3.30.40.10">
    <property type="entry name" value="Zinc/RING finger domain, C3HC4 (zinc finger)"/>
    <property type="match status" value="1"/>
</dbReference>
<dbReference type="OMA" id="INSCWDE"/>
<evidence type="ECO:0000256" key="2">
    <source>
        <dbReference type="ARBA" id="ARBA00022723"/>
    </source>
</evidence>
<dbReference type="SMART" id="SM00184">
    <property type="entry name" value="RING"/>
    <property type="match status" value="1"/>
</dbReference>
<keyword evidence="5" id="KW-0391">Immunity</keyword>
<evidence type="ECO:0000313" key="12">
    <source>
        <dbReference type="Proteomes" id="UP000694621"/>
    </source>
</evidence>
<dbReference type="InterPro" id="IPR043136">
    <property type="entry name" value="B30.2/SPRY_sf"/>
</dbReference>
<feature type="domain" description="B box-type" evidence="9">
    <location>
        <begin position="142"/>
        <end position="182"/>
    </location>
</feature>
<keyword evidence="2" id="KW-0479">Metal-binding</keyword>
<dbReference type="InterPro" id="IPR013320">
    <property type="entry name" value="ConA-like_dom_sf"/>
</dbReference>
<dbReference type="Pfam" id="PF25600">
    <property type="entry name" value="TRIM_CC"/>
    <property type="match status" value="1"/>
</dbReference>
<dbReference type="InterPro" id="IPR013083">
    <property type="entry name" value="Znf_RING/FYVE/PHD"/>
</dbReference>
<dbReference type="SMART" id="SM00336">
    <property type="entry name" value="BBOX"/>
    <property type="match status" value="2"/>
</dbReference>
<evidence type="ECO:0000256" key="5">
    <source>
        <dbReference type="ARBA" id="ARBA00022859"/>
    </source>
</evidence>
<organism evidence="11 12">
    <name type="scientific">Astyanax mexicanus</name>
    <name type="common">Blind cave fish</name>
    <name type="synonym">Astyanax fasciatus mexicanus</name>
    <dbReference type="NCBI Taxonomy" id="7994"/>
    <lineage>
        <taxon>Eukaryota</taxon>
        <taxon>Metazoa</taxon>
        <taxon>Chordata</taxon>
        <taxon>Craniata</taxon>
        <taxon>Vertebrata</taxon>
        <taxon>Euteleostomi</taxon>
        <taxon>Actinopterygii</taxon>
        <taxon>Neopterygii</taxon>
        <taxon>Teleostei</taxon>
        <taxon>Ostariophysi</taxon>
        <taxon>Characiformes</taxon>
        <taxon>Characoidei</taxon>
        <taxon>Acestrorhamphidae</taxon>
        <taxon>Acestrorhamphinae</taxon>
        <taxon>Astyanax</taxon>
    </lineage>
</organism>
<dbReference type="InterPro" id="IPR017907">
    <property type="entry name" value="Znf_RING_CS"/>
</dbReference>
<dbReference type="GO" id="GO:0045087">
    <property type="term" value="P:innate immune response"/>
    <property type="evidence" value="ECO:0007669"/>
    <property type="project" value="UniProtKB-KW"/>
</dbReference>
<dbReference type="Gene3D" id="2.60.120.920">
    <property type="match status" value="1"/>
</dbReference>
<dbReference type="SMART" id="SM00589">
    <property type="entry name" value="PRY"/>
    <property type="match status" value="1"/>
</dbReference>
<evidence type="ECO:0000256" key="6">
    <source>
        <dbReference type="PROSITE-ProRule" id="PRU00024"/>
    </source>
</evidence>
<dbReference type="Ensembl" id="ENSAMXT00005011189.1">
    <property type="protein sequence ID" value="ENSAMXP00005010049.1"/>
    <property type="gene ID" value="ENSAMXG00005005662.1"/>
</dbReference>
<dbReference type="InterPro" id="IPR001841">
    <property type="entry name" value="Znf_RING"/>
</dbReference>
<dbReference type="InterPro" id="IPR003879">
    <property type="entry name" value="Butyrophylin_SPRY"/>
</dbReference>
<keyword evidence="4" id="KW-0862">Zinc</keyword>
<dbReference type="AlphaFoldDB" id="A0A8B9HC58"/>
<dbReference type="InterPro" id="IPR003877">
    <property type="entry name" value="SPRY_dom"/>
</dbReference>
<evidence type="ECO:0000256" key="4">
    <source>
        <dbReference type="ARBA" id="ARBA00022833"/>
    </source>
</evidence>
<protein>
    <recommendedName>
        <fullName evidence="13">Tripartite motif-containing protein 16-like</fullName>
    </recommendedName>
</protein>
<dbReference type="Pfam" id="PF13765">
    <property type="entry name" value="PRY"/>
    <property type="match status" value="1"/>
</dbReference>
<dbReference type="PROSITE" id="PS50119">
    <property type="entry name" value="ZF_BBOX"/>
    <property type="match status" value="1"/>
</dbReference>
<keyword evidence="3 6" id="KW-0863">Zinc-finger</keyword>
<proteinExistence type="predicted"/>
<dbReference type="InterPro" id="IPR001870">
    <property type="entry name" value="B30.2/SPRY"/>
</dbReference>
<sequence length="547" mass="62451">MAKASMLSDQFNCPICLDQLKDPVTTACGHSFCMVCINSCWDEATPSGLYRCPQCRHSFTRRPVLKRNVMFAEMAEKLRNAAAQSDSDAAGEVECDSCTGRKQRAVKSCLVCLASFCRTHLEPHYVSPTFKSHKLVRVSAGLKELVCPRHQKPLDVYCRTDQRCVCVMCTMDEHSGHQTVPAAAERADKQKQLKETQRTSQQMIQQKEKELQELRKAVEAHKRSAQAAVEDSKMVFNELIRLIERKRSEVTAMIRAREKEVVKRTEGVLKRLEMEISELKRRDTKLKELPNLEDHVQFLQTFQSLIITPTPPPTITITLTPHRTFMDVAKPVMELKKKLEEFCREQMDNVCREVTQIQILEPITRKEFLEYSFQLTLNPNTANSLLSLSEGNQAVLYEDLFRLYPVHPERFDAWAQVLCREAVCGCGYWEVEWSGSGGVGIAVSYKDISRKTDYDCVFGCNDKSWSLSCFPHGYSFWHDSQETTIPRLPSCSRIGVYVDHRAGTLSFYSISDSMTLIHRVQTTFTQPLYPGFWLGEESRVVLGALPE</sequence>
<dbReference type="PROSITE" id="PS50188">
    <property type="entry name" value="B302_SPRY"/>
    <property type="match status" value="1"/>
</dbReference>
<dbReference type="Gene3D" id="4.10.830.40">
    <property type="match status" value="1"/>
</dbReference>
<accession>A0A8B9HC58</accession>
<evidence type="ECO:0000256" key="3">
    <source>
        <dbReference type="ARBA" id="ARBA00022771"/>
    </source>
</evidence>
<dbReference type="GO" id="GO:0008270">
    <property type="term" value="F:zinc ion binding"/>
    <property type="evidence" value="ECO:0007669"/>
    <property type="project" value="UniProtKB-KW"/>
</dbReference>
<dbReference type="Pfam" id="PF15227">
    <property type="entry name" value="zf-C3HC4_4"/>
    <property type="match status" value="1"/>
</dbReference>
<dbReference type="InterPro" id="IPR006574">
    <property type="entry name" value="PRY"/>
</dbReference>
<dbReference type="PROSITE" id="PS50089">
    <property type="entry name" value="ZF_RING_2"/>
    <property type="match status" value="1"/>
</dbReference>
<gene>
    <name evidence="11" type="primary">LOC103028206</name>
</gene>
<dbReference type="InterPro" id="IPR000315">
    <property type="entry name" value="Znf_B-box"/>
</dbReference>
<feature type="coiled-coil region" evidence="7">
    <location>
        <begin position="186"/>
        <end position="231"/>
    </location>
</feature>
<evidence type="ECO:0000256" key="7">
    <source>
        <dbReference type="SAM" id="Coils"/>
    </source>
</evidence>
<dbReference type="SUPFAM" id="SSF57850">
    <property type="entry name" value="RING/U-box"/>
    <property type="match status" value="1"/>
</dbReference>
<dbReference type="CDD" id="cd19769">
    <property type="entry name" value="Bbox2_TRIM16-like"/>
    <property type="match status" value="1"/>
</dbReference>
<dbReference type="SUPFAM" id="SSF49899">
    <property type="entry name" value="Concanavalin A-like lectins/glucanases"/>
    <property type="match status" value="1"/>
</dbReference>
<reference evidence="11" key="1">
    <citation type="submission" date="2025-08" db="UniProtKB">
        <authorList>
            <consortium name="Ensembl"/>
        </authorList>
    </citation>
    <scope>IDENTIFICATION</scope>
</reference>
<evidence type="ECO:0008006" key="13">
    <source>
        <dbReference type="Google" id="ProtNLM"/>
    </source>
</evidence>
<dbReference type="SUPFAM" id="SSF57845">
    <property type="entry name" value="B-box zinc-binding domain"/>
    <property type="match status" value="1"/>
</dbReference>